<feature type="region of interest" description="Disordered" evidence="5">
    <location>
        <begin position="58"/>
        <end position="80"/>
    </location>
</feature>
<evidence type="ECO:0000259" key="6">
    <source>
        <dbReference type="PROSITE" id="PS50134"/>
    </source>
</evidence>
<feature type="non-terminal residue" evidence="7">
    <location>
        <position position="1"/>
    </location>
</feature>
<feature type="compositionally biased region" description="Polar residues" evidence="5">
    <location>
        <begin position="11"/>
        <end position="35"/>
    </location>
</feature>
<comment type="caution">
    <text evidence="7">The sequence shown here is derived from an EMBL/GenBank/DDBJ whole genome shotgun (WGS) entry which is preliminary data.</text>
</comment>
<feature type="zinc finger region" description="TAZ-type" evidence="4">
    <location>
        <begin position="36"/>
        <end position="80"/>
    </location>
</feature>
<evidence type="ECO:0000256" key="3">
    <source>
        <dbReference type="ARBA" id="ARBA00022833"/>
    </source>
</evidence>
<evidence type="ECO:0000256" key="4">
    <source>
        <dbReference type="PROSITE-ProRule" id="PRU00203"/>
    </source>
</evidence>
<keyword evidence="2 4" id="KW-0863">Zinc-finger</keyword>
<dbReference type="Gene3D" id="1.20.1020.10">
    <property type="entry name" value="TAZ domain"/>
    <property type="match status" value="1"/>
</dbReference>
<gene>
    <name evidence="7" type="ORF">QYT958_LOCUS47413</name>
</gene>
<dbReference type="GO" id="GO:0008270">
    <property type="term" value="F:zinc ion binding"/>
    <property type="evidence" value="ECO:0007669"/>
    <property type="project" value="UniProtKB-KW"/>
</dbReference>
<organism evidence="7 8">
    <name type="scientific">Rotaria socialis</name>
    <dbReference type="NCBI Taxonomy" id="392032"/>
    <lineage>
        <taxon>Eukaryota</taxon>
        <taxon>Metazoa</taxon>
        <taxon>Spiralia</taxon>
        <taxon>Gnathifera</taxon>
        <taxon>Rotifera</taxon>
        <taxon>Eurotatoria</taxon>
        <taxon>Bdelloidea</taxon>
        <taxon>Philodinida</taxon>
        <taxon>Philodinidae</taxon>
        <taxon>Rotaria</taxon>
    </lineage>
</organism>
<dbReference type="PROSITE" id="PS50134">
    <property type="entry name" value="ZF_TAZ"/>
    <property type="match status" value="1"/>
</dbReference>
<dbReference type="InterPro" id="IPR000197">
    <property type="entry name" value="Znf_TAZ"/>
</dbReference>
<evidence type="ECO:0000256" key="1">
    <source>
        <dbReference type="ARBA" id="ARBA00022723"/>
    </source>
</evidence>
<name>A0A822G5K0_9BILA</name>
<accession>A0A822G5K0</accession>
<reference evidence="7" key="1">
    <citation type="submission" date="2021-02" db="EMBL/GenBank/DDBJ databases">
        <authorList>
            <person name="Nowell W R."/>
        </authorList>
    </citation>
    <scope>NUCLEOTIDE SEQUENCE</scope>
</reference>
<feature type="compositionally biased region" description="Polar residues" evidence="5">
    <location>
        <begin position="63"/>
        <end position="80"/>
    </location>
</feature>
<feature type="domain" description="TAZ-type" evidence="6">
    <location>
        <begin position="36"/>
        <end position="80"/>
    </location>
</feature>
<dbReference type="AlphaFoldDB" id="A0A822G5K0"/>
<keyword evidence="1 4" id="KW-0479">Metal-binding</keyword>
<feature type="compositionally biased region" description="Low complexity" evidence="5">
    <location>
        <begin position="1"/>
        <end position="10"/>
    </location>
</feature>
<evidence type="ECO:0000313" key="7">
    <source>
        <dbReference type="EMBL" id="CAF5137659.1"/>
    </source>
</evidence>
<evidence type="ECO:0000256" key="5">
    <source>
        <dbReference type="SAM" id="MobiDB-lite"/>
    </source>
</evidence>
<dbReference type="InterPro" id="IPR035898">
    <property type="entry name" value="TAZ_dom_sf"/>
</dbReference>
<evidence type="ECO:0000256" key="2">
    <source>
        <dbReference type="ARBA" id="ARBA00022771"/>
    </source>
</evidence>
<dbReference type="EMBL" id="CAJOBR010089047">
    <property type="protein sequence ID" value="CAF5137659.1"/>
    <property type="molecule type" value="Genomic_DNA"/>
</dbReference>
<protein>
    <recommendedName>
        <fullName evidence="6">TAZ-type domain-containing protein</fullName>
    </recommendedName>
</protein>
<dbReference type="Proteomes" id="UP000663848">
    <property type="component" value="Unassembled WGS sequence"/>
</dbReference>
<dbReference type="SUPFAM" id="SSF57933">
    <property type="entry name" value="TAZ domain"/>
    <property type="match status" value="1"/>
</dbReference>
<proteinExistence type="predicted"/>
<keyword evidence="3 4" id="KW-0862">Zinc</keyword>
<feature type="non-terminal residue" evidence="7">
    <location>
        <position position="80"/>
    </location>
</feature>
<feature type="region of interest" description="Disordered" evidence="5">
    <location>
        <begin position="1"/>
        <end position="39"/>
    </location>
</feature>
<sequence length="80" mass="9220">QQQQQQQQSQPTLNNIPSSNQVMIQAPSNNPQQHNEVQRKQFIQKQLVLLLHAHKCQQREKQTINGETPRPSTCTLPHCS</sequence>
<evidence type="ECO:0000313" key="8">
    <source>
        <dbReference type="Proteomes" id="UP000663848"/>
    </source>
</evidence>